<gene>
    <name evidence="2" type="ORF">Rai3103_12570</name>
</gene>
<evidence type="ECO:0000313" key="2">
    <source>
        <dbReference type="EMBL" id="QGF25228.1"/>
    </source>
</evidence>
<dbReference type="Proteomes" id="UP000386847">
    <property type="component" value="Chromosome"/>
</dbReference>
<evidence type="ECO:0000313" key="3">
    <source>
        <dbReference type="Proteomes" id="UP000386847"/>
    </source>
</evidence>
<accession>A0A5Q2FEK8</accession>
<dbReference type="InterPro" id="IPR045598">
    <property type="entry name" value="DUF6457"/>
</dbReference>
<evidence type="ECO:0000259" key="1">
    <source>
        <dbReference type="Pfam" id="PF20058"/>
    </source>
</evidence>
<sequence length="88" mass="9405">MRVMGEWLDAVSAELGLDPALLEQVRTPMLDMIAEVAHGPSRPGAPMTAMLVGLASDPQDPAAMLDRVARIRELAAGWVVEEAQPAQD</sequence>
<dbReference type="Pfam" id="PF20058">
    <property type="entry name" value="DUF6457"/>
    <property type="match status" value="1"/>
</dbReference>
<organism evidence="2 3">
    <name type="scientific">Raineyella fluvialis</name>
    <dbReference type="NCBI Taxonomy" id="2662261"/>
    <lineage>
        <taxon>Bacteria</taxon>
        <taxon>Bacillati</taxon>
        <taxon>Actinomycetota</taxon>
        <taxon>Actinomycetes</taxon>
        <taxon>Propionibacteriales</taxon>
        <taxon>Propionibacteriaceae</taxon>
        <taxon>Raineyella</taxon>
    </lineage>
</organism>
<keyword evidence="3" id="KW-1185">Reference proteome</keyword>
<dbReference type="EMBL" id="CP045725">
    <property type="protein sequence ID" value="QGF25228.1"/>
    <property type="molecule type" value="Genomic_DNA"/>
</dbReference>
<feature type="domain" description="DUF6457" evidence="1">
    <location>
        <begin position="2"/>
        <end position="79"/>
    </location>
</feature>
<protein>
    <submittedName>
        <fullName evidence="2">Molybdopterin-guanine dinucleotide biosynthesis protein</fullName>
    </submittedName>
</protein>
<dbReference type="KEGG" id="rain:Rai3103_12570"/>
<name>A0A5Q2FEK8_9ACTN</name>
<reference evidence="2 3" key="1">
    <citation type="submission" date="2019-10" db="EMBL/GenBank/DDBJ databases">
        <title>Genomic analysis of Raineyella sp. CBA3103.</title>
        <authorList>
            <person name="Roh S.W."/>
        </authorList>
    </citation>
    <scope>NUCLEOTIDE SEQUENCE [LARGE SCALE GENOMIC DNA]</scope>
    <source>
        <strain evidence="2 3">CBA3103</strain>
    </source>
</reference>
<dbReference type="AlphaFoldDB" id="A0A5Q2FEK8"/>
<proteinExistence type="predicted"/>